<evidence type="ECO:0000256" key="7">
    <source>
        <dbReference type="ARBA" id="ARBA00023136"/>
    </source>
</evidence>
<organism evidence="10 11">
    <name type="scientific">Streptomyces qinglanensis</name>
    <dbReference type="NCBI Taxonomy" id="943816"/>
    <lineage>
        <taxon>Bacteria</taxon>
        <taxon>Bacillati</taxon>
        <taxon>Actinomycetota</taxon>
        <taxon>Actinomycetes</taxon>
        <taxon>Kitasatosporales</taxon>
        <taxon>Streptomycetaceae</taxon>
        <taxon>Streptomyces</taxon>
    </lineage>
</organism>
<keyword evidence="4" id="KW-1003">Cell membrane</keyword>
<feature type="transmembrane region" description="Helical" evidence="9">
    <location>
        <begin position="233"/>
        <end position="256"/>
    </location>
</feature>
<dbReference type="GO" id="GO:0005886">
    <property type="term" value="C:plasma membrane"/>
    <property type="evidence" value="ECO:0007669"/>
    <property type="project" value="UniProtKB-SubCell"/>
</dbReference>
<accession>A0A1E7K3W9</accession>
<keyword evidence="6 9" id="KW-1133">Transmembrane helix</keyword>
<feature type="transmembrane region" description="Helical" evidence="9">
    <location>
        <begin position="198"/>
        <end position="221"/>
    </location>
</feature>
<gene>
    <name evidence="10" type="ORF">AN217_13280</name>
</gene>
<dbReference type="Pfam" id="PF03595">
    <property type="entry name" value="SLAC1"/>
    <property type="match status" value="1"/>
</dbReference>
<feature type="transmembrane region" description="Helical" evidence="9">
    <location>
        <begin position="101"/>
        <end position="122"/>
    </location>
</feature>
<feature type="transmembrane region" description="Helical" evidence="9">
    <location>
        <begin position="37"/>
        <end position="56"/>
    </location>
</feature>
<reference evidence="10 11" key="1">
    <citation type="journal article" date="2016" name="Front. Microbiol.">
        <title>Comparative Genomics Analysis of Streptomyces Species Reveals Their Adaptation to the Marine Environment and Their Diversity at the Genomic Level.</title>
        <authorList>
            <person name="Tian X."/>
            <person name="Zhang Z."/>
            <person name="Yang T."/>
            <person name="Chen M."/>
            <person name="Li J."/>
            <person name="Chen F."/>
            <person name="Yang J."/>
            <person name="Li W."/>
            <person name="Zhang B."/>
            <person name="Zhang Z."/>
            <person name="Wu J."/>
            <person name="Zhang C."/>
            <person name="Long L."/>
            <person name="Xiao J."/>
        </authorList>
    </citation>
    <scope>NUCLEOTIDE SEQUENCE [LARGE SCALE GENOMIC DNA]</scope>
    <source>
        <strain evidence="10 11">SCSIO M10379</strain>
    </source>
</reference>
<feature type="transmembrane region" description="Helical" evidence="9">
    <location>
        <begin position="268"/>
        <end position="289"/>
    </location>
</feature>
<protein>
    <submittedName>
        <fullName evidence="10">C4-dicarboxylate ABC transporter</fullName>
    </submittedName>
</protein>
<dbReference type="PANTHER" id="PTHR31686:SF1">
    <property type="entry name" value="SULFITE EFFLUX PUMP SSU1"/>
    <property type="match status" value="1"/>
</dbReference>
<feature type="region of interest" description="Disordered" evidence="8">
    <location>
        <begin position="1"/>
        <end position="26"/>
    </location>
</feature>
<evidence type="ECO:0000256" key="8">
    <source>
        <dbReference type="SAM" id="MobiDB-lite"/>
    </source>
</evidence>
<evidence type="ECO:0000256" key="3">
    <source>
        <dbReference type="ARBA" id="ARBA00022448"/>
    </source>
</evidence>
<evidence type="ECO:0000313" key="11">
    <source>
        <dbReference type="Proteomes" id="UP000175829"/>
    </source>
</evidence>
<keyword evidence="5 9" id="KW-0812">Transmembrane</keyword>
<dbReference type="Proteomes" id="UP000175829">
    <property type="component" value="Unassembled WGS sequence"/>
</dbReference>
<evidence type="ECO:0000256" key="9">
    <source>
        <dbReference type="SAM" id="Phobius"/>
    </source>
</evidence>
<dbReference type="PATRIC" id="fig|943816.4.peg.2095"/>
<evidence type="ECO:0000313" key="10">
    <source>
        <dbReference type="EMBL" id="OEU98627.1"/>
    </source>
</evidence>
<proteinExistence type="inferred from homology"/>
<dbReference type="EMBL" id="LJGV01000022">
    <property type="protein sequence ID" value="OEU98627.1"/>
    <property type="molecule type" value="Genomic_DNA"/>
</dbReference>
<dbReference type="PANTHER" id="PTHR31686">
    <property type="match status" value="1"/>
</dbReference>
<dbReference type="Gene3D" id="1.50.10.150">
    <property type="entry name" value="Voltage-dependent anion channel"/>
    <property type="match status" value="1"/>
</dbReference>
<dbReference type="RefSeq" id="WP_069991721.1">
    <property type="nucleotide sequence ID" value="NZ_LJGV01000022.1"/>
</dbReference>
<dbReference type="InterPro" id="IPR051629">
    <property type="entry name" value="Sulfite_efflux_TDT"/>
</dbReference>
<evidence type="ECO:0000256" key="5">
    <source>
        <dbReference type="ARBA" id="ARBA00022692"/>
    </source>
</evidence>
<evidence type="ECO:0000256" key="4">
    <source>
        <dbReference type="ARBA" id="ARBA00022475"/>
    </source>
</evidence>
<evidence type="ECO:0000256" key="6">
    <source>
        <dbReference type="ARBA" id="ARBA00022989"/>
    </source>
</evidence>
<sequence>MTASARATAETDSPASAPPAVAEHPPGPRLRALGPNWYAAVMGTAIVATAGTVLPLHPPRALLEGVWALAAAALAVLLAARGAHWLRHRDRARAHLLDPAVAPFHGCLAMALLAVGGGASALDVPWATGLDAALWTSGTAVGLVAAVTVPYLMITRHRVEQGSAAPAWLLPVVAPMVSAALGPPLAAHLPAGPARQALLLGSFALFGASLLATLLFLPLILSRLLHHGPLPTALTPSLFLVLGPLGQSTTALGNLADAQPGMFGALSVLYGVPVLGFALLWLALSSALVVRAARRGMAFSLTWWAFTFPVGTCVTGAAAVWRHTGAAAFGWLAAGLYVLLVAAWAAAATGTVRGLLSGALLAGPHRAPAAPAPATARTR</sequence>
<feature type="transmembrane region" description="Helical" evidence="9">
    <location>
        <begin position="327"/>
        <end position="347"/>
    </location>
</feature>
<evidence type="ECO:0000256" key="1">
    <source>
        <dbReference type="ARBA" id="ARBA00004651"/>
    </source>
</evidence>
<comment type="similarity">
    <text evidence="2">Belongs to the tellurite-resistance/dicarboxylate transporter (TDT) family.</text>
</comment>
<feature type="transmembrane region" description="Helical" evidence="9">
    <location>
        <begin position="134"/>
        <end position="154"/>
    </location>
</feature>
<evidence type="ECO:0000256" key="2">
    <source>
        <dbReference type="ARBA" id="ARBA00008566"/>
    </source>
</evidence>
<dbReference type="GO" id="GO:0055085">
    <property type="term" value="P:transmembrane transport"/>
    <property type="evidence" value="ECO:0007669"/>
    <property type="project" value="InterPro"/>
</dbReference>
<comment type="subcellular location">
    <subcellularLocation>
        <location evidence="1">Cell membrane</location>
        <topology evidence="1">Multi-pass membrane protein</topology>
    </subcellularLocation>
</comment>
<feature type="transmembrane region" description="Helical" evidence="9">
    <location>
        <begin position="62"/>
        <end position="80"/>
    </location>
</feature>
<feature type="transmembrane region" description="Helical" evidence="9">
    <location>
        <begin position="301"/>
        <end position="321"/>
    </location>
</feature>
<dbReference type="InterPro" id="IPR004695">
    <property type="entry name" value="SLAC1/Mae1/Ssu1/TehA"/>
</dbReference>
<dbReference type="InterPro" id="IPR038665">
    <property type="entry name" value="Voltage-dep_anion_channel_sf"/>
</dbReference>
<keyword evidence="3" id="KW-0813">Transport</keyword>
<feature type="compositionally biased region" description="Polar residues" evidence="8">
    <location>
        <begin position="1"/>
        <end position="14"/>
    </location>
</feature>
<feature type="transmembrane region" description="Helical" evidence="9">
    <location>
        <begin position="166"/>
        <end position="186"/>
    </location>
</feature>
<keyword evidence="7 9" id="KW-0472">Membrane</keyword>
<name>A0A1E7K3W9_9ACTN</name>
<dbReference type="AlphaFoldDB" id="A0A1E7K3W9"/>
<comment type="caution">
    <text evidence="10">The sequence shown here is derived from an EMBL/GenBank/DDBJ whole genome shotgun (WGS) entry which is preliminary data.</text>
</comment>
<dbReference type="CDD" id="cd09320">
    <property type="entry name" value="TDT_like_2"/>
    <property type="match status" value="1"/>
</dbReference>